<dbReference type="EMBL" id="ML211602">
    <property type="protein sequence ID" value="TFK81457.1"/>
    <property type="molecule type" value="Genomic_DNA"/>
</dbReference>
<dbReference type="GO" id="GO:0016428">
    <property type="term" value="F:tRNA (cytidine-5-)-methyltransferase activity"/>
    <property type="evidence" value="ECO:0007669"/>
    <property type="project" value="TreeGrafter"/>
</dbReference>
<dbReference type="PANTHER" id="PTHR22808:SF1">
    <property type="entry name" value="RNA CYTOSINE-C(5)-METHYLTRANSFERASE NSUN2-RELATED"/>
    <property type="match status" value="1"/>
</dbReference>
<evidence type="ECO:0000313" key="2">
    <source>
        <dbReference type="Proteomes" id="UP000308197"/>
    </source>
</evidence>
<dbReference type="InterPro" id="IPR023267">
    <property type="entry name" value="RCMT"/>
</dbReference>
<dbReference type="InterPro" id="IPR029063">
    <property type="entry name" value="SAM-dependent_MTases_sf"/>
</dbReference>
<dbReference type="InParanoid" id="A0A5C3NY39"/>
<keyword evidence="2" id="KW-1185">Reference proteome</keyword>
<dbReference type="GO" id="GO:0005634">
    <property type="term" value="C:nucleus"/>
    <property type="evidence" value="ECO:0007669"/>
    <property type="project" value="TreeGrafter"/>
</dbReference>
<dbReference type="PANTHER" id="PTHR22808">
    <property type="entry name" value="NCL1 YEAST -RELATED NOL1/NOP2/FMU SUN DOMAIN-CONTAINING"/>
    <property type="match status" value="1"/>
</dbReference>
<proteinExistence type="predicted"/>
<dbReference type="GO" id="GO:0000049">
    <property type="term" value="F:tRNA binding"/>
    <property type="evidence" value="ECO:0007669"/>
    <property type="project" value="TreeGrafter"/>
</dbReference>
<organism evidence="1 2">
    <name type="scientific">Polyporus arcularius HHB13444</name>
    <dbReference type="NCBI Taxonomy" id="1314778"/>
    <lineage>
        <taxon>Eukaryota</taxon>
        <taxon>Fungi</taxon>
        <taxon>Dikarya</taxon>
        <taxon>Basidiomycota</taxon>
        <taxon>Agaricomycotina</taxon>
        <taxon>Agaricomycetes</taxon>
        <taxon>Polyporales</taxon>
        <taxon>Polyporaceae</taxon>
        <taxon>Polyporus</taxon>
    </lineage>
</organism>
<protein>
    <recommendedName>
        <fullName evidence="3">SAM-dependent MTase RsmB/NOP-type domain-containing protein</fullName>
    </recommendedName>
</protein>
<dbReference type="STRING" id="1314778.A0A5C3NY39"/>
<dbReference type="AlphaFoldDB" id="A0A5C3NY39"/>
<evidence type="ECO:0008006" key="3">
    <source>
        <dbReference type="Google" id="ProtNLM"/>
    </source>
</evidence>
<evidence type="ECO:0000313" key="1">
    <source>
        <dbReference type="EMBL" id="TFK81457.1"/>
    </source>
</evidence>
<dbReference type="GO" id="GO:0030488">
    <property type="term" value="P:tRNA methylation"/>
    <property type="evidence" value="ECO:0007669"/>
    <property type="project" value="TreeGrafter"/>
</dbReference>
<dbReference type="Gene3D" id="3.40.50.150">
    <property type="entry name" value="Vaccinia Virus protein VP39"/>
    <property type="match status" value="1"/>
</dbReference>
<name>A0A5C3NY39_9APHY</name>
<sequence length="141" mass="15478">MPLAAWKSPAVDLCSCSFVLAPLYILLNLQVLDMCAAPGFKTAQLLEALHAHDTMTSSSIPSDLLIANDSDYKRTHLLIHQSSRLPARAYGDESPRIDINIPSEQTIFRSSTKARVAAKKQYQLRPTPVDETEAADIPETA</sequence>
<accession>A0A5C3NY39</accession>
<dbReference type="Proteomes" id="UP000308197">
    <property type="component" value="Unassembled WGS sequence"/>
</dbReference>
<reference evidence="1 2" key="1">
    <citation type="journal article" date="2019" name="Nat. Ecol. Evol.">
        <title>Megaphylogeny resolves global patterns of mushroom evolution.</title>
        <authorList>
            <person name="Varga T."/>
            <person name="Krizsan K."/>
            <person name="Foldi C."/>
            <person name="Dima B."/>
            <person name="Sanchez-Garcia M."/>
            <person name="Sanchez-Ramirez S."/>
            <person name="Szollosi G.J."/>
            <person name="Szarkandi J.G."/>
            <person name="Papp V."/>
            <person name="Albert L."/>
            <person name="Andreopoulos W."/>
            <person name="Angelini C."/>
            <person name="Antonin V."/>
            <person name="Barry K.W."/>
            <person name="Bougher N.L."/>
            <person name="Buchanan P."/>
            <person name="Buyck B."/>
            <person name="Bense V."/>
            <person name="Catcheside P."/>
            <person name="Chovatia M."/>
            <person name="Cooper J."/>
            <person name="Damon W."/>
            <person name="Desjardin D."/>
            <person name="Finy P."/>
            <person name="Geml J."/>
            <person name="Haridas S."/>
            <person name="Hughes K."/>
            <person name="Justo A."/>
            <person name="Karasinski D."/>
            <person name="Kautmanova I."/>
            <person name="Kiss B."/>
            <person name="Kocsube S."/>
            <person name="Kotiranta H."/>
            <person name="LaButti K.M."/>
            <person name="Lechner B.E."/>
            <person name="Liimatainen K."/>
            <person name="Lipzen A."/>
            <person name="Lukacs Z."/>
            <person name="Mihaltcheva S."/>
            <person name="Morgado L.N."/>
            <person name="Niskanen T."/>
            <person name="Noordeloos M.E."/>
            <person name="Ohm R.A."/>
            <person name="Ortiz-Santana B."/>
            <person name="Ovrebo C."/>
            <person name="Racz N."/>
            <person name="Riley R."/>
            <person name="Savchenko A."/>
            <person name="Shiryaev A."/>
            <person name="Soop K."/>
            <person name="Spirin V."/>
            <person name="Szebenyi C."/>
            <person name="Tomsovsky M."/>
            <person name="Tulloss R.E."/>
            <person name="Uehling J."/>
            <person name="Grigoriev I.V."/>
            <person name="Vagvolgyi C."/>
            <person name="Papp T."/>
            <person name="Martin F.M."/>
            <person name="Miettinen O."/>
            <person name="Hibbett D.S."/>
            <person name="Nagy L.G."/>
        </authorList>
    </citation>
    <scope>NUCLEOTIDE SEQUENCE [LARGE SCALE GENOMIC DNA]</scope>
    <source>
        <strain evidence="1 2">HHB13444</strain>
    </source>
</reference>
<gene>
    <name evidence="1" type="ORF">K466DRAFT_569013</name>
</gene>
<dbReference type="GO" id="GO:0005737">
    <property type="term" value="C:cytoplasm"/>
    <property type="evidence" value="ECO:0007669"/>
    <property type="project" value="TreeGrafter"/>
</dbReference>